<dbReference type="EMBL" id="LAZR01012790">
    <property type="protein sequence ID" value="KKM25087.1"/>
    <property type="molecule type" value="Genomic_DNA"/>
</dbReference>
<name>A0A0F9ICA2_9ZZZZ</name>
<evidence type="ECO:0000259" key="2">
    <source>
        <dbReference type="Pfam" id="PF00884"/>
    </source>
</evidence>
<dbReference type="PANTHER" id="PTHR43751">
    <property type="entry name" value="SULFATASE"/>
    <property type="match status" value="1"/>
</dbReference>
<gene>
    <name evidence="3" type="ORF">LCGC14_1598500</name>
</gene>
<sequence>MNIFWIVTDSICNYERSDLHGLLPTYRKLEENNEGFYFKDAISQFPSTNLSLFSFLTGRFPYYIFPDYYRSIENLPSLRNNNLISPLKKKNFNIQSIIFGREQAEILKDILNPYYEKDMYKGYHWLEPQEVYQFFIQKMVQFLPDENNFFFILFRPSSSQTDFYLNKIIKYLKLNCYWDNSIIVINSDHGFYDTKLYKTTKLRHSMHFDDIHQSSMKPILFIKLPQGLTKSPPKTIEERVYLVDIMETILNYLNISATHDRESISFKDLIEKNIDINKERSIRGDCYLMFQAAKRTMIIKDNWKLTNNNGIFSLHNLSEDLLEKKDVKEDFKQIYNELYDFYMKTEIDAYNSLKNVFNSLFEQSLLQGIKNKKILIPNQFPPQLVKFLREKLKIDNEVVTENGKIDCKRQHVTILFLNRLTGYGIKKMIREYKKHTKQFIILNTELNDVSDQLNKTGYLRFVIRSIYNRRKHFFQGWLGNVIWIFYFPLYFNKYIKKYYKN</sequence>
<feature type="transmembrane region" description="Helical" evidence="1">
    <location>
        <begin position="473"/>
        <end position="491"/>
    </location>
</feature>
<keyword evidence="1" id="KW-1133">Transmembrane helix</keyword>
<keyword evidence="1" id="KW-0472">Membrane</keyword>
<protein>
    <recommendedName>
        <fullName evidence="2">Sulfatase N-terminal domain-containing protein</fullName>
    </recommendedName>
</protein>
<dbReference type="Gene3D" id="3.40.720.10">
    <property type="entry name" value="Alkaline Phosphatase, subunit A"/>
    <property type="match status" value="2"/>
</dbReference>
<comment type="caution">
    <text evidence="3">The sequence shown here is derived from an EMBL/GenBank/DDBJ whole genome shotgun (WGS) entry which is preliminary data.</text>
</comment>
<dbReference type="PANTHER" id="PTHR43751:SF3">
    <property type="entry name" value="SULFATASE N-TERMINAL DOMAIN-CONTAINING PROTEIN"/>
    <property type="match status" value="1"/>
</dbReference>
<dbReference type="AlphaFoldDB" id="A0A0F9ICA2"/>
<accession>A0A0F9ICA2</accession>
<evidence type="ECO:0000256" key="1">
    <source>
        <dbReference type="SAM" id="Phobius"/>
    </source>
</evidence>
<feature type="domain" description="Sulfatase N-terminal" evidence="2">
    <location>
        <begin position="159"/>
        <end position="255"/>
    </location>
</feature>
<dbReference type="SUPFAM" id="SSF53649">
    <property type="entry name" value="Alkaline phosphatase-like"/>
    <property type="match status" value="1"/>
</dbReference>
<dbReference type="InterPro" id="IPR052701">
    <property type="entry name" value="GAG_Ulvan_Degrading_Sulfatases"/>
</dbReference>
<evidence type="ECO:0000313" key="3">
    <source>
        <dbReference type="EMBL" id="KKM25087.1"/>
    </source>
</evidence>
<dbReference type="Pfam" id="PF00884">
    <property type="entry name" value="Sulfatase"/>
    <property type="match status" value="1"/>
</dbReference>
<proteinExistence type="predicted"/>
<reference evidence="3" key="1">
    <citation type="journal article" date="2015" name="Nature">
        <title>Complex archaea that bridge the gap between prokaryotes and eukaryotes.</title>
        <authorList>
            <person name="Spang A."/>
            <person name="Saw J.H."/>
            <person name="Jorgensen S.L."/>
            <person name="Zaremba-Niedzwiedzka K."/>
            <person name="Martijn J."/>
            <person name="Lind A.E."/>
            <person name="van Eijk R."/>
            <person name="Schleper C."/>
            <person name="Guy L."/>
            <person name="Ettema T.J."/>
        </authorList>
    </citation>
    <scope>NUCLEOTIDE SEQUENCE</scope>
</reference>
<organism evidence="3">
    <name type="scientific">marine sediment metagenome</name>
    <dbReference type="NCBI Taxonomy" id="412755"/>
    <lineage>
        <taxon>unclassified sequences</taxon>
        <taxon>metagenomes</taxon>
        <taxon>ecological metagenomes</taxon>
    </lineage>
</organism>
<dbReference type="InterPro" id="IPR017850">
    <property type="entry name" value="Alkaline_phosphatase_core_sf"/>
</dbReference>
<keyword evidence="1" id="KW-0812">Transmembrane</keyword>
<dbReference type="InterPro" id="IPR000917">
    <property type="entry name" value="Sulfatase_N"/>
</dbReference>